<reference evidence="4 5" key="1">
    <citation type="submission" date="2020-08" db="EMBL/GenBank/DDBJ databases">
        <title>Sequencing the genomes of 1000 actinobacteria strains.</title>
        <authorList>
            <person name="Klenk H.-P."/>
        </authorList>
    </citation>
    <scope>NUCLEOTIDE SEQUENCE [LARGE SCALE GENOMIC DNA]</scope>
    <source>
        <strain evidence="4 5">DSM 28967</strain>
    </source>
</reference>
<feature type="compositionally biased region" description="Low complexity" evidence="2">
    <location>
        <begin position="119"/>
        <end position="159"/>
    </location>
</feature>
<dbReference type="Gene3D" id="3.60.15.10">
    <property type="entry name" value="Ribonuclease Z/Hydroxyacylglutathione hydrolase-like"/>
    <property type="match status" value="1"/>
</dbReference>
<dbReference type="AlphaFoldDB" id="A0A7W9MT55"/>
<feature type="region of interest" description="Disordered" evidence="2">
    <location>
        <begin position="35"/>
        <end position="56"/>
    </location>
</feature>
<accession>A0A7W9MT55</accession>
<dbReference type="RefSeq" id="WP_184794960.1">
    <property type="nucleotide sequence ID" value="NZ_JACHMY010000001.1"/>
</dbReference>
<evidence type="ECO:0000313" key="4">
    <source>
        <dbReference type="EMBL" id="MBB5835289.1"/>
    </source>
</evidence>
<name>A0A7W9MT55_9ACTN</name>
<dbReference type="EMBL" id="JACHMY010000001">
    <property type="protein sequence ID" value="MBB5835289.1"/>
    <property type="molecule type" value="Genomic_DNA"/>
</dbReference>
<keyword evidence="1" id="KW-0378">Hydrolase</keyword>
<proteinExistence type="predicted"/>
<dbReference type="SUPFAM" id="SSF56281">
    <property type="entry name" value="Metallo-hydrolase/oxidoreductase"/>
    <property type="match status" value="1"/>
</dbReference>
<evidence type="ECO:0000256" key="2">
    <source>
        <dbReference type="SAM" id="MobiDB-lite"/>
    </source>
</evidence>
<feature type="region of interest" description="Disordered" evidence="2">
    <location>
        <begin position="112"/>
        <end position="168"/>
    </location>
</feature>
<dbReference type="Proteomes" id="UP000549971">
    <property type="component" value="Unassembled WGS sequence"/>
</dbReference>
<dbReference type="InterPro" id="IPR050114">
    <property type="entry name" value="UPF0173_UPF0282_UlaG_hydrolase"/>
</dbReference>
<evidence type="ECO:0000259" key="3">
    <source>
        <dbReference type="Pfam" id="PF12706"/>
    </source>
</evidence>
<dbReference type="PANTHER" id="PTHR43546:SF9">
    <property type="entry name" value="L-ASCORBATE-6-PHOSPHATE LACTONASE ULAG-RELATED"/>
    <property type="match status" value="1"/>
</dbReference>
<comment type="caution">
    <text evidence="4">The sequence shown here is derived from an EMBL/GenBank/DDBJ whole genome shotgun (WGS) entry which is preliminary data.</text>
</comment>
<keyword evidence="5" id="KW-1185">Reference proteome</keyword>
<feature type="domain" description="Metallo-beta-lactamase" evidence="3">
    <location>
        <begin position="24"/>
        <end position="255"/>
    </location>
</feature>
<evidence type="ECO:0000256" key="1">
    <source>
        <dbReference type="ARBA" id="ARBA00022801"/>
    </source>
</evidence>
<gene>
    <name evidence="4" type="ORF">HDA39_002023</name>
</gene>
<protein>
    <submittedName>
        <fullName evidence="4">L-ascorbate metabolism protein UlaG (Beta-lactamase superfamily)</fullName>
    </submittedName>
</protein>
<sequence length="287" mass="29481">MVTEHFPVRVLGGPTAVFEYGGLRFLTDPTFDEPGDYARGGSRSLHKTAPASGHPADLGRIDVVLLSHDEHPDNLDHTGRALLADVPLTLTTPAGAERLGGNAKGLANWQSIQLGSGPDADGSDTSAGTGSSPTPAGTGRSDTPTGPGTTITVTGVPAVHGPGEREDVEPFTGQVVGFVLTGDGLPTVYVSGDNASLAAVQEVADKFGAIDTAILFAGAPRIPALFDGAPLVLDSTQAAEAARLLDATRVVPVHYDSWSHFTEGRDEIVAAFTTAGLADRLDLGLTQ</sequence>
<dbReference type="InterPro" id="IPR036866">
    <property type="entry name" value="RibonucZ/Hydroxyglut_hydro"/>
</dbReference>
<dbReference type="GO" id="GO:0016787">
    <property type="term" value="F:hydrolase activity"/>
    <property type="evidence" value="ECO:0007669"/>
    <property type="project" value="UniProtKB-KW"/>
</dbReference>
<organism evidence="4 5">
    <name type="scientific">Kribbella italica</name>
    <dbReference type="NCBI Taxonomy" id="1540520"/>
    <lineage>
        <taxon>Bacteria</taxon>
        <taxon>Bacillati</taxon>
        <taxon>Actinomycetota</taxon>
        <taxon>Actinomycetes</taxon>
        <taxon>Propionibacteriales</taxon>
        <taxon>Kribbellaceae</taxon>
        <taxon>Kribbella</taxon>
    </lineage>
</organism>
<evidence type="ECO:0000313" key="5">
    <source>
        <dbReference type="Proteomes" id="UP000549971"/>
    </source>
</evidence>
<dbReference type="InterPro" id="IPR001279">
    <property type="entry name" value="Metallo-B-lactamas"/>
</dbReference>
<dbReference type="PANTHER" id="PTHR43546">
    <property type="entry name" value="UPF0173 METAL-DEPENDENT HYDROLASE MJ1163-RELATED"/>
    <property type="match status" value="1"/>
</dbReference>
<dbReference type="Pfam" id="PF12706">
    <property type="entry name" value="Lactamase_B_2"/>
    <property type="match status" value="1"/>
</dbReference>